<dbReference type="InterPro" id="IPR038765">
    <property type="entry name" value="Papain-like_cys_pep_sf"/>
</dbReference>
<dbReference type="AlphaFoldDB" id="A0AAD5N0R9"/>
<accession>A0AAD5N0R9</accession>
<dbReference type="Proteomes" id="UP001196413">
    <property type="component" value="Unassembled WGS sequence"/>
</dbReference>
<proteinExistence type="predicted"/>
<sequence>MATLAKARATAPLITDSESKGGEHVQSKPLEIMDDPDVLKFDDGVQVHLDHVRKSIQKGAYLYGPLASFCIVHYIPKVLHSADWAKVHYLESKAFSMQAPLFAWRRKSQEMPPSFRKLLDYEVSIIPIHWVDHWFLAILQWLSRDDECSNKPVTPTYEQFSFYGEVKIAEASAIVFEGEVNQAQVSNKEE</sequence>
<gene>
    <name evidence="1" type="ORF">KIN20_011988</name>
</gene>
<protein>
    <submittedName>
        <fullName evidence="1">Uncharacterized protein</fullName>
    </submittedName>
</protein>
<evidence type="ECO:0000313" key="1">
    <source>
        <dbReference type="EMBL" id="KAJ1354899.1"/>
    </source>
</evidence>
<keyword evidence="2" id="KW-1185">Reference proteome</keyword>
<reference evidence="1" key="1">
    <citation type="submission" date="2021-06" db="EMBL/GenBank/DDBJ databases">
        <title>Parelaphostrongylus tenuis whole genome reference sequence.</title>
        <authorList>
            <person name="Garwood T.J."/>
            <person name="Larsen P.A."/>
            <person name="Fountain-Jones N.M."/>
            <person name="Garbe J.R."/>
            <person name="Macchietto M.G."/>
            <person name="Kania S.A."/>
            <person name="Gerhold R.W."/>
            <person name="Richards J.E."/>
            <person name="Wolf T.M."/>
        </authorList>
    </citation>
    <scope>NUCLEOTIDE SEQUENCE</scope>
    <source>
        <strain evidence="1">MNPRO001-30</strain>
        <tissue evidence="1">Meninges</tissue>
    </source>
</reference>
<dbReference type="SUPFAM" id="SSF54001">
    <property type="entry name" value="Cysteine proteinases"/>
    <property type="match status" value="1"/>
</dbReference>
<dbReference type="EMBL" id="JAHQIW010002274">
    <property type="protein sequence ID" value="KAJ1354899.1"/>
    <property type="molecule type" value="Genomic_DNA"/>
</dbReference>
<organism evidence="1 2">
    <name type="scientific">Parelaphostrongylus tenuis</name>
    <name type="common">Meningeal worm</name>
    <dbReference type="NCBI Taxonomy" id="148309"/>
    <lineage>
        <taxon>Eukaryota</taxon>
        <taxon>Metazoa</taxon>
        <taxon>Ecdysozoa</taxon>
        <taxon>Nematoda</taxon>
        <taxon>Chromadorea</taxon>
        <taxon>Rhabditida</taxon>
        <taxon>Rhabditina</taxon>
        <taxon>Rhabditomorpha</taxon>
        <taxon>Strongyloidea</taxon>
        <taxon>Metastrongylidae</taxon>
        <taxon>Parelaphostrongylus</taxon>
    </lineage>
</organism>
<evidence type="ECO:0000313" key="2">
    <source>
        <dbReference type="Proteomes" id="UP001196413"/>
    </source>
</evidence>
<name>A0AAD5N0R9_PARTN</name>
<comment type="caution">
    <text evidence="1">The sequence shown here is derived from an EMBL/GenBank/DDBJ whole genome shotgun (WGS) entry which is preliminary data.</text>
</comment>